<dbReference type="EMBL" id="WBZB01000024">
    <property type="protein sequence ID" value="KAB3530085.1"/>
    <property type="molecule type" value="Genomic_DNA"/>
</dbReference>
<organism evidence="2 3">
    <name type="scientific">Alkaliphilus serpentinus</name>
    <dbReference type="NCBI Taxonomy" id="1482731"/>
    <lineage>
        <taxon>Bacteria</taxon>
        <taxon>Bacillati</taxon>
        <taxon>Bacillota</taxon>
        <taxon>Clostridia</taxon>
        <taxon>Peptostreptococcales</taxon>
        <taxon>Natronincolaceae</taxon>
        <taxon>Alkaliphilus</taxon>
    </lineage>
</organism>
<dbReference type="Pfam" id="PF19700">
    <property type="entry name" value="DUF6198"/>
    <property type="match status" value="1"/>
</dbReference>
<dbReference type="OrthoDB" id="154912at2"/>
<evidence type="ECO:0000313" key="2">
    <source>
        <dbReference type="EMBL" id="KAB3530085.1"/>
    </source>
</evidence>
<name>A0A833HP16_9FIRM</name>
<protein>
    <submittedName>
        <fullName evidence="2">Membrane protein</fullName>
    </submittedName>
</protein>
<dbReference type="InterPro" id="IPR038750">
    <property type="entry name" value="YczE/YyaS-like"/>
</dbReference>
<reference evidence="2 3" key="1">
    <citation type="submission" date="2019-10" db="EMBL/GenBank/DDBJ databases">
        <title>Alkaliphilus serpentinus sp. nov. and Alkaliphilus pronyensis sp. nov., two novel anaerobic alkaliphilic species isolated from the serpentinized-hosted hydrothermal field of the Prony Bay (New Caledonia).</title>
        <authorList>
            <person name="Postec A."/>
        </authorList>
    </citation>
    <scope>NUCLEOTIDE SEQUENCE [LARGE SCALE GENOMIC DNA]</scope>
    <source>
        <strain evidence="2 3">LacT</strain>
    </source>
</reference>
<keyword evidence="3" id="KW-1185">Reference proteome</keyword>
<sequence>MKKLPSLFFGLLLYSFGVLLMRDAGLGMNPWGVFHMGVTNHTPLTLGQVTQITGLVILTVSTLLKIVPGLGSICNMLFIGFFVDSIDRLNILATPTSLAGKLLMLVMGVLITGWATYFYLRVRLGAGPRDGLMEGLVKATGKPVWLIRGIIEFVILIVGFFLGGPVGIGTLITATTIGFSVAIAFKIGKYDTKGGVHTNCLQLYKQLKATPSMKEQIQ</sequence>
<evidence type="ECO:0000256" key="1">
    <source>
        <dbReference type="SAM" id="Phobius"/>
    </source>
</evidence>
<dbReference type="Proteomes" id="UP000465601">
    <property type="component" value="Unassembled WGS sequence"/>
</dbReference>
<feature type="transmembrane region" description="Helical" evidence="1">
    <location>
        <begin position="103"/>
        <end position="122"/>
    </location>
</feature>
<evidence type="ECO:0000313" key="3">
    <source>
        <dbReference type="Proteomes" id="UP000465601"/>
    </source>
</evidence>
<feature type="transmembrane region" description="Helical" evidence="1">
    <location>
        <begin position="168"/>
        <end position="185"/>
    </location>
</feature>
<proteinExistence type="predicted"/>
<keyword evidence="1" id="KW-0472">Membrane</keyword>
<gene>
    <name evidence="2" type="ORF">F8153_08305</name>
</gene>
<feature type="transmembrane region" description="Helical" evidence="1">
    <location>
        <begin position="66"/>
        <end position="83"/>
    </location>
</feature>
<keyword evidence="1" id="KW-0812">Transmembrane</keyword>
<dbReference type="PANTHER" id="PTHR40078:SF1">
    <property type="entry name" value="INTEGRAL MEMBRANE PROTEIN"/>
    <property type="match status" value="1"/>
</dbReference>
<dbReference type="PANTHER" id="PTHR40078">
    <property type="entry name" value="INTEGRAL MEMBRANE PROTEIN-RELATED"/>
    <property type="match status" value="1"/>
</dbReference>
<dbReference type="AlphaFoldDB" id="A0A833HP16"/>
<feature type="transmembrane region" description="Helical" evidence="1">
    <location>
        <begin position="41"/>
        <end position="59"/>
    </location>
</feature>
<comment type="caution">
    <text evidence="2">The sequence shown here is derived from an EMBL/GenBank/DDBJ whole genome shotgun (WGS) entry which is preliminary data.</text>
</comment>
<accession>A0A833HP16</accession>
<feature type="transmembrane region" description="Helical" evidence="1">
    <location>
        <begin position="143"/>
        <end position="162"/>
    </location>
</feature>
<keyword evidence="1" id="KW-1133">Transmembrane helix</keyword>